<dbReference type="Proteomes" id="UP000006772">
    <property type="component" value="Unassembled WGS sequence"/>
</dbReference>
<organism evidence="1 2">
    <name type="scientific">Herbaspirillum frisingense GSF30</name>
    <dbReference type="NCBI Taxonomy" id="864073"/>
    <lineage>
        <taxon>Bacteria</taxon>
        <taxon>Pseudomonadati</taxon>
        <taxon>Pseudomonadota</taxon>
        <taxon>Betaproteobacteria</taxon>
        <taxon>Burkholderiales</taxon>
        <taxon>Oxalobacteraceae</taxon>
        <taxon>Herbaspirillum</taxon>
    </lineage>
</organism>
<protein>
    <submittedName>
        <fullName evidence="1">Prevent-host-death family protein</fullName>
    </submittedName>
</protein>
<dbReference type="RefSeq" id="WP_006713271.1">
    <property type="nucleotide sequence ID" value="NZ_AEEC02000036.1"/>
</dbReference>
<sequence>MAITSLHKQEFAQDIHRAFSSTENGPVFITDPDGMPSHALLSYVDYQRLLALKRNIASSLAMPNNSDVEFEAPRINIGIQLPDFT</sequence>
<reference evidence="1 2" key="1">
    <citation type="journal article" date="2013" name="Front. Microbiol.">
        <title>The genome of the endophytic bacterium H. frisingense GSF30(T) identifies diverse strategies in the Herbaspirillum genus to interact with plants.</title>
        <authorList>
            <person name="Straub D."/>
            <person name="Rothballer M."/>
            <person name="Hartmann A."/>
            <person name="Ludewig U."/>
        </authorList>
    </citation>
    <scope>NUCLEOTIDE SEQUENCE [LARGE SCALE GENOMIC DNA]</scope>
    <source>
        <strain evidence="1 2">GSF30</strain>
    </source>
</reference>
<evidence type="ECO:0000313" key="2">
    <source>
        <dbReference type="Proteomes" id="UP000006772"/>
    </source>
</evidence>
<accession>A0AAI9IB67</accession>
<evidence type="ECO:0000313" key="1">
    <source>
        <dbReference type="EMBL" id="EOA02927.1"/>
    </source>
</evidence>
<proteinExistence type="predicted"/>
<comment type="caution">
    <text evidence="1">The sequence shown here is derived from an EMBL/GenBank/DDBJ whole genome shotgun (WGS) entry which is preliminary data.</text>
</comment>
<name>A0AAI9IB67_9BURK</name>
<gene>
    <name evidence="1" type="ORF">HFRIS_019985</name>
</gene>
<dbReference type="EMBL" id="AEEC02000036">
    <property type="protein sequence ID" value="EOA02927.1"/>
    <property type="molecule type" value="Genomic_DNA"/>
</dbReference>
<dbReference type="AlphaFoldDB" id="A0AAI9IB67"/>